<sequence>MLGVNESEGQERSGDLGQQSWTNGVKADAGWTQGTREASRARSWFLASARLGPPGLNVPELSRVLARDSVDEDALAHAAGNDGGHGARRLVSDNAGLSGADTRGGLAANEARLGDLVGCLLLALAAEELAPPGLMLGGRGSGGGGGGGCGQLSAAMLWCSTAAGGNKEKRTHDDWVGGCDVVRGRQVSDW</sequence>
<dbReference type="Proteomes" id="UP000006757">
    <property type="component" value="Unassembled WGS sequence"/>
</dbReference>
<dbReference type="InParanoid" id="K1VC89"/>
<dbReference type="AlphaFoldDB" id="K1VC89"/>
<accession>K1VC89</accession>
<feature type="region of interest" description="Disordered" evidence="1">
    <location>
        <begin position="1"/>
        <end position="34"/>
    </location>
</feature>
<protein>
    <submittedName>
        <fullName evidence="2">Uncharacterized protein</fullName>
    </submittedName>
</protein>
<keyword evidence="3" id="KW-1185">Reference proteome</keyword>
<reference evidence="2 3" key="1">
    <citation type="journal article" date="2012" name="Eukaryot. Cell">
        <title>Genome sequence of the Trichosporon asahii environmental strain CBS 8904.</title>
        <authorList>
            <person name="Yang R.Y."/>
            <person name="Li H.T."/>
            <person name="Zhu H."/>
            <person name="Zhou G.P."/>
            <person name="Wang M."/>
            <person name="Wang L."/>
        </authorList>
    </citation>
    <scope>NUCLEOTIDE SEQUENCE [LARGE SCALE GENOMIC DNA]</scope>
    <source>
        <strain evidence="2 3">CBS 8904</strain>
    </source>
</reference>
<name>K1VC89_TRIAC</name>
<dbReference type="HOGENOM" id="CLU_1428929_0_0_1"/>
<evidence type="ECO:0000256" key="1">
    <source>
        <dbReference type="SAM" id="MobiDB-lite"/>
    </source>
</evidence>
<organism evidence="2 3">
    <name type="scientific">Trichosporon asahii var. asahii (strain CBS 8904)</name>
    <name type="common">Yeast</name>
    <dbReference type="NCBI Taxonomy" id="1220162"/>
    <lineage>
        <taxon>Eukaryota</taxon>
        <taxon>Fungi</taxon>
        <taxon>Dikarya</taxon>
        <taxon>Basidiomycota</taxon>
        <taxon>Agaricomycotina</taxon>
        <taxon>Tremellomycetes</taxon>
        <taxon>Trichosporonales</taxon>
        <taxon>Trichosporonaceae</taxon>
        <taxon>Trichosporon</taxon>
    </lineage>
</organism>
<proteinExistence type="predicted"/>
<comment type="caution">
    <text evidence="2">The sequence shown here is derived from an EMBL/GenBank/DDBJ whole genome shotgun (WGS) entry which is preliminary data.</text>
</comment>
<dbReference type="EMBL" id="AMBO01000313">
    <property type="protein sequence ID" value="EKD01585.1"/>
    <property type="molecule type" value="Genomic_DNA"/>
</dbReference>
<evidence type="ECO:0000313" key="2">
    <source>
        <dbReference type="EMBL" id="EKD01585.1"/>
    </source>
</evidence>
<gene>
    <name evidence="2" type="ORF">A1Q2_04146</name>
</gene>
<evidence type="ECO:0000313" key="3">
    <source>
        <dbReference type="Proteomes" id="UP000006757"/>
    </source>
</evidence>